<dbReference type="AlphaFoldDB" id="A0A2K9P105"/>
<sequence>MVKPHYGYAKRESAVKRKLREYKKEVAKGNFETQDSYMLFQDYCLDWLNSVYKNKVIVTTFSERMRTIPFKSKAIEVIEKIIKIQQKLGITSNRISATLNDTYVSSTLFIYRINDLLKRIQSEKEIVSHGLRHTFVTLSAYAGVPLNVVSNWVGHKNVEITQDYNHILKTQVDKGVALLENC</sequence>
<evidence type="ECO:0000313" key="4">
    <source>
        <dbReference type="Proteomes" id="UP000235589"/>
    </source>
</evidence>
<evidence type="ECO:0000256" key="1">
    <source>
        <dbReference type="ARBA" id="ARBA00023172"/>
    </source>
</evidence>
<evidence type="ECO:0000313" key="3">
    <source>
        <dbReference type="EMBL" id="AUO18935.1"/>
    </source>
</evidence>
<accession>A0A2K9P105</accession>
<gene>
    <name evidence="3" type="ORF">B9O19_00752</name>
</gene>
<dbReference type="RefSeq" id="WP_102365184.1">
    <property type="nucleotide sequence ID" value="NZ_CP020991.1"/>
</dbReference>
<dbReference type="PROSITE" id="PS51898">
    <property type="entry name" value="TYR_RECOMBINASE"/>
    <property type="match status" value="1"/>
</dbReference>
<dbReference type="InterPro" id="IPR002104">
    <property type="entry name" value="Integrase_catalytic"/>
</dbReference>
<protein>
    <submittedName>
        <fullName evidence="3">Integrase family protein</fullName>
    </submittedName>
</protein>
<dbReference type="GO" id="GO:0006310">
    <property type="term" value="P:DNA recombination"/>
    <property type="evidence" value="ECO:0007669"/>
    <property type="project" value="UniProtKB-KW"/>
</dbReference>
<dbReference type="InterPro" id="IPR013762">
    <property type="entry name" value="Integrase-like_cat_sf"/>
</dbReference>
<dbReference type="EMBL" id="CP020991">
    <property type="protein sequence ID" value="AUO18935.1"/>
    <property type="molecule type" value="Genomic_DNA"/>
</dbReference>
<reference evidence="3 4" key="1">
    <citation type="submission" date="2017-04" db="EMBL/GenBank/DDBJ databases">
        <title>Monoglobus pectinilyticus 14 draft genome.</title>
        <authorList>
            <person name="Kim C."/>
            <person name="Rosendale D.I."/>
            <person name="Kelly W.J."/>
            <person name="Tannock G.W."/>
            <person name="Patchett M.L."/>
            <person name="Jordens J.Z."/>
        </authorList>
    </citation>
    <scope>NUCLEOTIDE SEQUENCE [LARGE SCALE GENOMIC DNA]</scope>
    <source>
        <strain evidence="3 4">14</strain>
    </source>
</reference>
<feature type="domain" description="Tyr recombinase" evidence="2">
    <location>
        <begin position="1"/>
        <end position="178"/>
    </location>
</feature>
<dbReference type="OrthoDB" id="9785687at2"/>
<keyword evidence="4" id="KW-1185">Reference proteome</keyword>
<dbReference type="GeneID" id="98062176"/>
<name>A0A2K9P105_9FIRM</name>
<dbReference type="KEGG" id="mpec:B9O19_00752"/>
<keyword evidence="1" id="KW-0233">DNA recombination</keyword>
<dbReference type="Gene3D" id="1.10.443.10">
    <property type="entry name" value="Intergrase catalytic core"/>
    <property type="match status" value="1"/>
</dbReference>
<dbReference type="InterPro" id="IPR011010">
    <property type="entry name" value="DNA_brk_join_enz"/>
</dbReference>
<organism evidence="3 4">
    <name type="scientific">Monoglobus pectinilyticus</name>
    <dbReference type="NCBI Taxonomy" id="1981510"/>
    <lineage>
        <taxon>Bacteria</taxon>
        <taxon>Bacillati</taxon>
        <taxon>Bacillota</taxon>
        <taxon>Clostridia</taxon>
        <taxon>Monoglobales</taxon>
        <taxon>Monoglobaceae</taxon>
        <taxon>Monoglobus</taxon>
    </lineage>
</organism>
<dbReference type="SUPFAM" id="SSF56349">
    <property type="entry name" value="DNA breaking-rejoining enzymes"/>
    <property type="match status" value="1"/>
</dbReference>
<dbReference type="Pfam" id="PF00589">
    <property type="entry name" value="Phage_integrase"/>
    <property type="match status" value="1"/>
</dbReference>
<dbReference type="GO" id="GO:0015074">
    <property type="term" value="P:DNA integration"/>
    <property type="evidence" value="ECO:0007669"/>
    <property type="project" value="InterPro"/>
</dbReference>
<dbReference type="Proteomes" id="UP000235589">
    <property type="component" value="Chromosome"/>
</dbReference>
<evidence type="ECO:0000259" key="2">
    <source>
        <dbReference type="PROSITE" id="PS51898"/>
    </source>
</evidence>
<dbReference type="GO" id="GO:0003677">
    <property type="term" value="F:DNA binding"/>
    <property type="evidence" value="ECO:0007669"/>
    <property type="project" value="InterPro"/>
</dbReference>
<proteinExistence type="predicted"/>